<keyword evidence="3" id="KW-1185">Reference proteome</keyword>
<dbReference type="Pfam" id="PF00651">
    <property type="entry name" value="BTB"/>
    <property type="match status" value="1"/>
</dbReference>
<gene>
    <name evidence="2" type="ORF">PRZ48_009873</name>
</gene>
<protein>
    <recommendedName>
        <fullName evidence="1">BTB domain-containing protein</fullName>
    </recommendedName>
</protein>
<evidence type="ECO:0000313" key="3">
    <source>
        <dbReference type="Proteomes" id="UP001305779"/>
    </source>
</evidence>
<name>A0ABR0EDJ5_ZASCE</name>
<dbReference type="SUPFAM" id="SSF54695">
    <property type="entry name" value="POZ domain"/>
    <property type="match status" value="1"/>
</dbReference>
<feature type="domain" description="BTB" evidence="1">
    <location>
        <begin position="19"/>
        <end position="90"/>
    </location>
</feature>
<dbReference type="EMBL" id="JAXOVC010000007">
    <property type="protein sequence ID" value="KAK4499360.1"/>
    <property type="molecule type" value="Genomic_DNA"/>
</dbReference>
<dbReference type="PROSITE" id="PS50097">
    <property type="entry name" value="BTB"/>
    <property type="match status" value="1"/>
</dbReference>
<proteinExistence type="predicted"/>
<dbReference type="PANTHER" id="PTHR47843">
    <property type="entry name" value="BTB DOMAIN-CONTAINING PROTEIN-RELATED"/>
    <property type="match status" value="1"/>
</dbReference>
<accession>A0ABR0EDJ5</accession>
<sequence>MATDPTAFFARLRELDQLCDFTITSNGTEWKVHRLVLSAHSKVLEKACSGDFAGRLKEASHRTLDLSEYDHDIVDGLVEYLYHFKYDSATEKHHQHQGALTFHVQMCILGDKYDMESLKNVAAHQFKLTLRTNCSPEDFADAARYAYDASPVTEEIRKAIVSKATQDPKVGVDPEGKTPFEDVMEEYPELAVAIAKAACANSEDRWSYFECGNCAYPGRQKVLTGKAVPACPWCQHRLLHVNPAKSLKEVGMAGMGPFPDDLDMDFQAYGAWYY</sequence>
<dbReference type="Proteomes" id="UP001305779">
    <property type="component" value="Unassembled WGS sequence"/>
</dbReference>
<evidence type="ECO:0000313" key="2">
    <source>
        <dbReference type="EMBL" id="KAK4499360.1"/>
    </source>
</evidence>
<evidence type="ECO:0000259" key="1">
    <source>
        <dbReference type="PROSITE" id="PS50097"/>
    </source>
</evidence>
<dbReference type="Gene3D" id="3.30.710.10">
    <property type="entry name" value="Potassium Channel Kv1.1, Chain A"/>
    <property type="match status" value="1"/>
</dbReference>
<organism evidence="2 3">
    <name type="scientific">Zasmidium cellare</name>
    <name type="common">Wine cellar mold</name>
    <name type="synonym">Racodium cellare</name>
    <dbReference type="NCBI Taxonomy" id="395010"/>
    <lineage>
        <taxon>Eukaryota</taxon>
        <taxon>Fungi</taxon>
        <taxon>Dikarya</taxon>
        <taxon>Ascomycota</taxon>
        <taxon>Pezizomycotina</taxon>
        <taxon>Dothideomycetes</taxon>
        <taxon>Dothideomycetidae</taxon>
        <taxon>Mycosphaerellales</taxon>
        <taxon>Mycosphaerellaceae</taxon>
        <taxon>Zasmidium</taxon>
    </lineage>
</organism>
<dbReference type="InterPro" id="IPR011333">
    <property type="entry name" value="SKP1/BTB/POZ_sf"/>
</dbReference>
<dbReference type="InterPro" id="IPR000210">
    <property type="entry name" value="BTB/POZ_dom"/>
</dbReference>
<dbReference type="CDD" id="cd18186">
    <property type="entry name" value="BTB_POZ_ZBTB_KLHL-like"/>
    <property type="match status" value="1"/>
</dbReference>
<dbReference type="SMART" id="SM00225">
    <property type="entry name" value="BTB"/>
    <property type="match status" value="1"/>
</dbReference>
<reference evidence="2 3" key="1">
    <citation type="journal article" date="2023" name="G3 (Bethesda)">
        <title>A chromosome-level genome assembly of Zasmidium syzygii isolated from banana leaves.</title>
        <authorList>
            <person name="van Westerhoven A.C."/>
            <person name="Mehrabi R."/>
            <person name="Talebi R."/>
            <person name="Steentjes M.B.F."/>
            <person name="Corcolon B."/>
            <person name="Chong P.A."/>
            <person name="Kema G.H.J."/>
            <person name="Seidl M.F."/>
        </authorList>
    </citation>
    <scope>NUCLEOTIDE SEQUENCE [LARGE SCALE GENOMIC DNA]</scope>
    <source>
        <strain evidence="2 3">P124</strain>
    </source>
</reference>
<comment type="caution">
    <text evidence="2">The sequence shown here is derived from an EMBL/GenBank/DDBJ whole genome shotgun (WGS) entry which is preliminary data.</text>
</comment>
<dbReference type="PANTHER" id="PTHR47843:SF5">
    <property type="entry name" value="BTB_POZ DOMAIN PROTEIN"/>
    <property type="match status" value="1"/>
</dbReference>